<accession>A0A537L9L1</accession>
<comment type="caution">
    <text evidence="12">The sequence shown here is derived from an EMBL/GenBank/DDBJ whole genome shotgun (WGS) entry which is preliminary data.</text>
</comment>
<evidence type="ECO:0000256" key="8">
    <source>
        <dbReference type="ARBA" id="ARBA00050776"/>
    </source>
</evidence>
<keyword evidence="9" id="KW-0001">2Fe-2S</keyword>
<dbReference type="InterPro" id="IPR000192">
    <property type="entry name" value="Aminotrans_V_dom"/>
</dbReference>
<feature type="domain" description="Aminotransferase class V" evidence="11">
    <location>
        <begin position="7"/>
        <end position="368"/>
    </location>
</feature>
<dbReference type="Pfam" id="PF00266">
    <property type="entry name" value="Aminotran_5"/>
    <property type="match status" value="1"/>
</dbReference>
<keyword evidence="7 9" id="KW-0411">Iron-sulfur</keyword>
<dbReference type="NCBIfam" id="NF002806">
    <property type="entry name" value="PRK02948.1"/>
    <property type="match status" value="1"/>
</dbReference>
<feature type="binding site" evidence="9">
    <location>
        <begin position="202"/>
        <end position="204"/>
    </location>
    <ligand>
        <name>pyridoxal 5'-phosphate</name>
        <dbReference type="ChEBI" id="CHEBI:597326"/>
    </ligand>
</feature>
<dbReference type="FunFam" id="3.40.640.10:FF:000084">
    <property type="entry name" value="IscS-like cysteine desulfurase"/>
    <property type="match status" value="1"/>
</dbReference>
<dbReference type="PANTHER" id="PTHR11601:SF34">
    <property type="entry name" value="CYSTEINE DESULFURASE"/>
    <property type="match status" value="1"/>
</dbReference>
<dbReference type="AlphaFoldDB" id="A0A537L9L1"/>
<evidence type="ECO:0000256" key="2">
    <source>
        <dbReference type="ARBA" id="ARBA00006490"/>
    </source>
</evidence>
<dbReference type="InterPro" id="IPR020578">
    <property type="entry name" value="Aminotrans_V_PyrdxlP_BS"/>
</dbReference>
<dbReference type="Gene3D" id="3.40.640.10">
    <property type="entry name" value="Type I PLP-dependent aspartate aminotransferase-like (Major domain)"/>
    <property type="match status" value="1"/>
</dbReference>
<protein>
    <recommendedName>
        <fullName evidence="9">Cysteine desulfurase IscS</fullName>
        <ecNumber evidence="9">2.8.1.7</ecNumber>
    </recommendedName>
</protein>
<evidence type="ECO:0000256" key="4">
    <source>
        <dbReference type="ARBA" id="ARBA00022723"/>
    </source>
</evidence>
<evidence type="ECO:0000313" key="13">
    <source>
        <dbReference type="Proteomes" id="UP000319353"/>
    </source>
</evidence>
<evidence type="ECO:0000256" key="6">
    <source>
        <dbReference type="ARBA" id="ARBA00023004"/>
    </source>
</evidence>
<comment type="subcellular location">
    <subcellularLocation>
        <location evidence="9">Cytoplasm</location>
    </subcellularLocation>
</comment>
<comment type="cofactor">
    <cofactor evidence="1 9 10">
        <name>pyridoxal 5'-phosphate</name>
        <dbReference type="ChEBI" id="CHEBI:597326"/>
    </cofactor>
</comment>
<dbReference type="InterPro" id="IPR010240">
    <property type="entry name" value="Cys_deSase_IscS"/>
</dbReference>
<reference evidence="12 13" key="1">
    <citation type="journal article" date="2019" name="Nat. Microbiol.">
        <title>Mediterranean grassland soil C-N compound turnover is dependent on rainfall and depth, and is mediated by genomically divergent microorganisms.</title>
        <authorList>
            <person name="Diamond S."/>
            <person name="Andeer P.F."/>
            <person name="Li Z."/>
            <person name="Crits-Christoph A."/>
            <person name="Burstein D."/>
            <person name="Anantharaman K."/>
            <person name="Lane K.R."/>
            <person name="Thomas B.C."/>
            <person name="Pan C."/>
            <person name="Northen T.R."/>
            <person name="Banfield J.F."/>
        </authorList>
    </citation>
    <scope>NUCLEOTIDE SEQUENCE [LARGE SCALE GENOMIC DNA]</scope>
    <source>
        <strain evidence="12">NP_4</strain>
    </source>
</reference>
<dbReference type="GO" id="GO:0051537">
    <property type="term" value="F:2 iron, 2 sulfur cluster binding"/>
    <property type="evidence" value="ECO:0007669"/>
    <property type="project" value="UniProtKB-UniRule"/>
</dbReference>
<evidence type="ECO:0000256" key="5">
    <source>
        <dbReference type="ARBA" id="ARBA00022898"/>
    </source>
</evidence>
<dbReference type="EC" id="2.8.1.7" evidence="9"/>
<comment type="pathway">
    <text evidence="9">Cofactor biosynthesis; iron-sulfur cluster biosynthesis.</text>
</comment>
<name>A0A537L9L1_9BACT</name>
<dbReference type="PROSITE" id="PS00595">
    <property type="entry name" value="AA_TRANSFER_CLASS_5"/>
    <property type="match status" value="1"/>
</dbReference>
<feature type="binding site" evidence="9">
    <location>
        <position position="182"/>
    </location>
    <ligand>
        <name>pyridoxal 5'-phosphate</name>
        <dbReference type="ChEBI" id="CHEBI:597326"/>
    </ligand>
</feature>
<dbReference type="UniPathway" id="UPA00266"/>
<dbReference type="SUPFAM" id="SSF53383">
    <property type="entry name" value="PLP-dependent transferases"/>
    <property type="match status" value="1"/>
</dbReference>
<evidence type="ECO:0000256" key="3">
    <source>
        <dbReference type="ARBA" id="ARBA00022679"/>
    </source>
</evidence>
<feature type="modified residue" description="N6-(pyridoxal phosphate)lysine" evidence="9">
    <location>
        <position position="205"/>
    </location>
</feature>
<dbReference type="InterPro" id="IPR015421">
    <property type="entry name" value="PyrdxlP-dep_Trfase_major"/>
</dbReference>
<evidence type="ECO:0000256" key="9">
    <source>
        <dbReference type="HAMAP-Rule" id="MF_00331"/>
    </source>
</evidence>
<organism evidence="12 13">
    <name type="scientific">Candidatus Segetimicrobium genomatis</name>
    <dbReference type="NCBI Taxonomy" id="2569760"/>
    <lineage>
        <taxon>Bacteria</taxon>
        <taxon>Bacillati</taxon>
        <taxon>Candidatus Sysuimicrobiota</taxon>
        <taxon>Candidatus Sysuimicrobiia</taxon>
        <taxon>Candidatus Sysuimicrobiales</taxon>
        <taxon>Candidatus Segetimicrobiaceae</taxon>
        <taxon>Candidatus Segetimicrobium</taxon>
    </lineage>
</organism>
<feature type="binding site" evidence="9">
    <location>
        <begin position="74"/>
        <end position="75"/>
    </location>
    <ligand>
        <name>pyridoxal 5'-phosphate</name>
        <dbReference type="ChEBI" id="CHEBI:597326"/>
    </ligand>
</feature>
<keyword evidence="6 9" id="KW-0408">Iron</keyword>
<evidence type="ECO:0000256" key="7">
    <source>
        <dbReference type="ARBA" id="ARBA00023014"/>
    </source>
</evidence>
<dbReference type="Proteomes" id="UP000319353">
    <property type="component" value="Unassembled WGS sequence"/>
</dbReference>
<dbReference type="InterPro" id="IPR016454">
    <property type="entry name" value="Cysteine_dSase"/>
</dbReference>
<dbReference type="InterPro" id="IPR015422">
    <property type="entry name" value="PyrdxlP-dep_Trfase_small"/>
</dbReference>
<sequence length="401" mass="42411">MPADTRIYVDHGATTPTDPRVVEAMLPFLTEKFGNASSVHQFGQEARAAVDQAREVIASAIGATPQEIVFTSGATEADNFAVLGASWANEARGRHIITSAIEHHAVLEPVRFLQSRGFDVSYLPVDRYGRVDPDDVRAAIRADTVLISVIHANNEIGTLEPVAEIGRIARERGILMHTDATQSVGILPVHVGALAVDLLSMSAHKRYGPKGVGALYVRKGSNVARVQHGGSHERNRRAGTENVPAIVGFGAAIAIALDCMSDEAARLRRLRDRLIEGVARMDGAHLNGHPVERLPGNVNVSFEGADSESILLALDLQGVAASSGSACTSGSLEPSHVLSAIGLGPEVAAGTVRLTLGRWNTDEDIDDLRAVLPEVVGNLRAAAAGRPPRAASYRSAQSAAR</sequence>
<comment type="catalytic activity">
    <reaction evidence="8 9">
        <text>(sulfur carrier)-H + L-cysteine = (sulfur carrier)-SH + L-alanine</text>
        <dbReference type="Rhea" id="RHEA:43892"/>
        <dbReference type="Rhea" id="RHEA-COMP:14737"/>
        <dbReference type="Rhea" id="RHEA-COMP:14739"/>
        <dbReference type="ChEBI" id="CHEBI:29917"/>
        <dbReference type="ChEBI" id="CHEBI:35235"/>
        <dbReference type="ChEBI" id="CHEBI:57972"/>
        <dbReference type="ChEBI" id="CHEBI:64428"/>
        <dbReference type="EC" id="2.8.1.7"/>
    </reaction>
</comment>
<dbReference type="Gene3D" id="3.90.1150.10">
    <property type="entry name" value="Aspartate Aminotransferase, domain 1"/>
    <property type="match status" value="1"/>
</dbReference>
<keyword evidence="5 9" id="KW-0663">Pyridoxal phosphate</keyword>
<keyword evidence="9" id="KW-0963">Cytoplasm</keyword>
<dbReference type="GO" id="GO:1990221">
    <property type="term" value="C:L-cysteine desulfurase complex"/>
    <property type="evidence" value="ECO:0007669"/>
    <property type="project" value="UniProtKB-ARBA"/>
</dbReference>
<evidence type="ECO:0000259" key="11">
    <source>
        <dbReference type="Pfam" id="PF00266"/>
    </source>
</evidence>
<comment type="similarity">
    <text evidence="2 9">Belongs to the class-V pyridoxal-phosphate-dependent aminotransferase family. NifS/IscS subfamily.</text>
</comment>
<evidence type="ECO:0000256" key="1">
    <source>
        <dbReference type="ARBA" id="ARBA00001933"/>
    </source>
</evidence>
<dbReference type="PANTHER" id="PTHR11601">
    <property type="entry name" value="CYSTEINE DESULFURYLASE FAMILY MEMBER"/>
    <property type="match status" value="1"/>
</dbReference>
<comment type="function">
    <text evidence="9">Master enzyme that delivers sulfur to a number of partners involved in Fe-S cluster assembly, tRNA modification or cofactor biosynthesis. Catalyzes the removal of elemental sulfur atoms from cysteine to produce alanine. Functions as a sulfur delivery protein for Fe-S cluster synthesis onto IscU, an Fe-S scaffold assembly protein, as well as other S acceptor proteins.</text>
</comment>
<dbReference type="GO" id="GO:0044571">
    <property type="term" value="P:[2Fe-2S] cluster assembly"/>
    <property type="evidence" value="ECO:0007669"/>
    <property type="project" value="UniProtKB-UniRule"/>
</dbReference>
<dbReference type="InterPro" id="IPR015424">
    <property type="entry name" value="PyrdxlP-dep_Trfase"/>
</dbReference>
<dbReference type="GO" id="GO:0030170">
    <property type="term" value="F:pyridoxal phosphate binding"/>
    <property type="evidence" value="ECO:0007669"/>
    <property type="project" value="UniProtKB-UniRule"/>
</dbReference>
<proteinExistence type="inferred from homology"/>
<dbReference type="EMBL" id="VBAL01000036">
    <property type="protein sequence ID" value="TMJ04708.1"/>
    <property type="molecule type" value="Genomic_DNA"/>
</dbReference>
<comment type="subunit">
    <text evidence="9">Homodimer. Forms a heterotetramer with IscU, interacts with other sulfur acceptors.</text>
</comment>
<gene>
    <name evidence="9" type="primary">iscS</name>
    <name evidence="12" type="ORF">E6H01_03910</name>
</gene>
<dbReference type="PIRSF" id="PIRSF005572">
    <property type="entry name" value="NifS"/>
    <property type="match status" value="1"/>
</dbReference>
<dbReference type="GO" id="GO:0046872">
    <property type="term" value="F:metal ion binding"/>
    <property type="evidence" value="ECO:0007669"/>
    <property type="project" value="UniProtKB-KW"/>
</dbReference>
<evidence type="ECO:0000256" key="10">
    <source>
        <dbReference type="RuleBase" id="RU004504"/>
    </source>
</evidence>
<feature type="binding site" description="via persulfide group" evidence="9">
    <location>
        <position position="327"/>
    </location>
    <ligand>
        <name>[2Fe-2S] cluster</name>
        <dbReference type="ChEBI" id="CHEBI:190135"/>
        <note>ligand shared with IscU</note>
    </ligand>
</feature>
<evidence type="ECO:0000313" key="12">
    <source>
        <dbReference type="EMBL" id="TMJ04708.1"/>
    </source>
</evidence>
<keyword evidence="3 9" id="KW-0808">Transferase</keyword>
<dbReference type="GO" id="GO:0031071">
    <property type="term" value="F:cysteine desulfurase activity"/>
    <property type="evidence" value="ECO:0007669"/>
    <property type="project" value="UniProtKB-UniRule"/>
</dbReference>
<feature type="active site" description="Cysteine persulfide intermediate" evidence="9">
    <location>
        <position position="327"/>
    </location>
</feature>
<keyword evidence="4 9" id="KW-0479">Metal-binding</keyword>
<feature type="binding site" evidence="9">
    <location>
        <position position="240"/>
    </location>
    <ligand>
        <name>pyridoxal 5'-phosphate</name>
        <dbReference type="ChEBI" id="CHEBI:597326"/>
    </ligand>
</feature>
<dbReference type="HAMAP" id="MF_00331">
    <property type="entry name" value="Cys_desulf_IscS"/>
    <property type="match status" value="1"/>
</dbReference>
<feature type="binding site" evidence="9">
    <location>
        <position position="154"/>
    </location>
    <ligand>
        <name>pyridoxal 5'-phosphate</name>
        <dbReference type="ChEBI" id="CHEBI:597326"/>
    </ligand>
</feature>